<dbReference type="GO" id="GO:0015031">
    <property type="term" value="P:protein transport"/>
    <property type="evidence" value="ECO:0007669"/>
    <property type="project" value="UniProtKB-KW"/>
</dbReference>
<evidence type="ECO:0000313" key="10">
    <source>
        <dbReference type="Proteomes" id="UP000318571"/>
    </source>
</evidence>
<dbReference type="InterPro" id="IPR036871">
    <property type="entry name" value="PX_dom_sf"/>
</dbReference>
<name>A0A553NPR8_TIGCA</name>
<reference evidence="9 10" key="1">
    <citation type="journal article" date="2018" name="Nat. Ecol. Evol.">
        <title>Genomic signatures of mitonuclear coevolution across populations of Tigriopus californicus.</title>
        <authorList>
            <person name="Barreto F.S."/>
            <person name="Watson E.T."/>
            <person name="Lima T.G."/>
            <person name="Willett C.S."/>
            <person name="Edmands S."/>
            <person name="Li W."/>
            <person name="Burton R.S."/>
        </authorList>
    </citation>
    <scope>NUCLEOTIDE SEQUENCE [LARGE SCALE GENOMIC DNA]</scope>
    <source>
        <strain evidence="9 10">San Diego</strain>
    </source>
</reference>
<dbReference type="PANTHER" id="PTHR15813">
    <property type="entry name" value="SORTING NEXIN-22 AND 24"/>
    <property type="match status" value="1"/>
</dbReference>
<dbReference type="OMA" id="MENFAVH"/>
<dbReference type="Gene3D" id="3.30.1520.10">
    <property type="entry name" value="Phox-like domain"/>
    <property type="match status" value="1"/>
</dbReference>
<keyword evidence="4" id="KW-0653">Protein transport</keyword>
<accession>A0A553NPR8</accession>
<dbReference type="STRING" id="6832.A0A553NPR8"/>
<evidence type="ECO:0000256" key="6">
    <source>
        <dbReference type="ARBA" id="ARBA00023136"/>
    </source>
</evidence>
<evidence type="ECO:0000256" key="3">
    <source>
        <dbReference type="ARBA" id="ARBA00022448"/>
    </source>
</evidence>
<dbReference type="PANTHER" id="PTHR15813:SF9">
    <property type="entry name" value="PX DOMAIN-CONTAINING PROTEIN"/>
    <property type="match status" value="1"/>
</dbReference>
<keyword evidence="6" id="KW-0472">Membrane</keyword>
<dbReference type="GO" id="GO:1901981">
    <property type="term" value="F:phosphatidylinositol phosphate binding"/>
    <property type="evidence" value="ECO:0007669"/>
    <property type="project" value="TreeGrafter"/>
</dbReference>
<evidence type="ECO:0000313" key="9">
    <source>
        <dbReference type="EMBL" id="TRY67424.1"/>
    </source>
</evidence>
<dbReference type="EMBL" id="VCGU01000011">
    <property type="protein sequence ID" value="TRY67424.1"/>
    <property type="molecule type" value="Genomic_DNA"/>
</dbReference>
<evidence type="ECO:0000256" key="7">
    <source>
        <dbReference type="ARBA" id="ARBA00023329"/>
    </source>
</evidence>
<keyword evidence="7" id="KW-0968">Cytoplasmic vesicle</keyword>
<evidence type="ECO:0000256" key="1">
    <source>
        <dbReference type="ARBA" id="ARBA00004180"/>
    </source>
</evidence>
<evidence type="ECO:0000256" key="5">
    <source>
        <dbReference type="ARBA" id="ARBA00023121"/>
    </source>
</evidence>
<keyword evidence="5" id="KW-0446">Lipid-binding</keyword>
<dbReference type="AlphaFoldDB" id="A0A553NPR8"/>
<keyword evidence="10" id="KW-1185">Reference proteome</keyword>
<gene>
    <name evidence="9" type="ORF">TCAL_03434</name>
</gene>
<comment type="caution">
    <text evidence="9">The sequence shown here is derived from an EMBL/GenBank/DDBJ whole genome shotgun (WGS) entry which is preliminary data.</text>
</comment>
<proteinExistence type="inferred from homology"/>
<comment type="similarity">
    <text evidence="2">Belongs to the sorting nexin family.</text>
</comment>
<dbReference type="SUPFAM" id="SSF64268">
    <property type="entry name" value="PX domain"/>
    <property type="match status" value="1"/>
</dbReference>
<dbReference type="GO" id="GO:0030659">
    <property type="term" value="C:cytoplasmic vesicle membrane"/>
    <property type="evidence" value="ECO:0007669"/>
    <property type="project" value="UniProtKB-SubCell"/>
</dbReference>
<comment type="subcellular location">
    <subcellularLocation>
        <location evidence="1">Cytoplasmic vesicle membrane</location>
        <topology evidence="1">Peripheral membrane protein</topology>
        <orientation evidence="1">Cytoplasmic side</orientation>
    </subcellularLocation>
</comment>
<dbReference type="Proteomes" id="UP000318571">
    <property type="component" value="Chromosome 4"/>
</dbReference>
<evidence type="ECO:0000256" key="2">
    <source>
        <dbReference type="ARBA" id="ARBA00010883"/>
    </source>
</evidence>
<keyword evidence="3" id="KW-0813">Transport</keyword>
<feature type="domain" description="PX" evidence="8">
    <location>
        <begin position="12"/>
        <end position="165"/>
    </location>
</feature>
<dbReference type="PROSITE" id="PS50195">
    <property type="entry name" value="PX"/>
    <property type="match status" value="1"/>
</dbReference>
<dbReference type="InterPro" id="IPR052467">
    <property type="entry name" value="Sorting_nexin_PX-domain"/>
</dbReference>
<evidence type="ECO:0000256" key="4">
    <source>
        <dbReference type="ARBA" id="ARBA00022927"/>
    </source>
</evidence>
<organism evidence="9 10">
    <name type="scientific">Tigriopus californicus</name>
    <name type="common">Marine copepod</name>
    <dbReference type="NCBI Taxonomy" id="6832"/>
    <lineage>
        <taxon>Eukaryota</taxon>
        <taxon>Metazoa</taxon>
        <taxon>Ecdysozoa</taxon>
        <taxon>Arthropoda</taxon>
        <taxon>Crustacea</taxon>
        <taxon>Multicrustacea</taxon>
        <taxon>Hexanauplia</taxon>
        <taxon>Copepoda</taxon>
        <taxon>Harpacticoida</taxon>
        <taxon>Harpacticidae</taxon>
        <taxon>Tigriopus</taxon>
    </lineage>
</organism>
<protein>
    <recommendedName>
        <fullName evidence="8">PX domain-containing protein</fullName>
    </recommendedName>
</protein>
<evidence type="ECO:0000259" key="8">
    <source>
        <dbReference type="PROSITE" id="PS50195"/>
    </source>
</evidence>
<dbReference type="InterPro" id="IPR001683">
    <property type="entry name" value="PX_dom"/>
</dbReference>
<dbReference type="Pfam" id="PF00787">
    <property type="entry name" value="PX"/>
    <property type="match status" value="1"/>
</dbReference>
<dbReference type="SMART" id="SM00312">
    <property type="entry name" value="PX"/>
    <property type="match status" value="1"/>
</dbReference>
<sequence>MFLRVFIPRYNLVESSKVETSRGTLVQHKPYYVYQIEVSIYGTYSRLDKRYSQFLSLHQELRHSYRTPEFPPKKLRNTSHKVLEQRRSGLENYIQYFVRMNPVPQVLLNFLDVPREKLTSTLPDEKPSHQQVAGFLKDPFLIPSSGDRLPDIVSEATMEFFYQES</sequence>